<dbReference type="InterPro" id="IPR005931">
    <property type="entry name" value="P5CDH/ALDH4A1"/>
</dbReference>
<dbReference type="NCBIfam" id="TIGR01236">
    <property type="entry name" value="D1pyr5carbox1"/>
    <property type="match status" value="1"/>
</dbReference>
<dbReference type="STRING" id="36874.HQ34_04950"/>
<dbReference type="CDD" id="cd07123">
    <property type="entry name" value="ALDH_F4-17_P5CDH"/>
    <property type="match status" value="1"/>
</dbReference>
<dbReference type="UniPathway" id="UPA00261">
    <property type="reaction ID" value="UER00374"/>
</dbReference>
<organism evidence="10 11">
    <name type="scientific">Porphyromonas cangingivalis</name>
    <dbReference type="NCBI Taxonomy" id="36874"/>
    <lineage>
        <taxon>Bacteria</taxon>
        <taxon>Pseudomonadati</taxon>
        <taxon>Bacteroidota</taxon>
        <taxon>Bacteroidia</taxon>
        <taxon>Bacteroidales</taxon>
        <taxon>Porphyromonadaceae</taxon>
        <taxon>Porphyromonas</taxon>
    </lineage>
</organism>
<reference evidence="10 11" key="1">
    <citation type="submission" date="2014-08" db="EMBL/GenBank/DDBJ databases">
        <title>Porphyromonas cangingivalis strain:COT-109_OH1386 Genome sequencing.</title>
        <authorList>
            <person name="Wallis C."/>
            <person name="Deusch O."/>
            <person name="O'Flynn C."/>
            <person name="Davis I."/>
            <person name="Jospin G."/>
            <person name="Darling A.E."/>
            <person name="Coil D.A."/>
            <person name="Alexiev A."/>
            <person name="Horsfall A."/>
            <person name="Kirkwood N."/>
            <person name="Harris S."/>
            <person name="Eisen J.A."/>
        </authorList>
    </citation>
    <scope>NUCLEOTIDE SEQUENCE [LARGE SCALE GENOMIC DNA]</scope>
    <source>
        <strain evidence="11">COT-109 OH1386</strain>
    </source>
</reference>
<feature type="domain" description="Aldehyde dehydrogenase" evidence="9">
    <location>
        <begin position="59"/>
        <end position="520"/>
    </location>
</feature>
<dbReference type="GO" id="GO:0004657">
    <property type="term" value="F:proline dehydrogenase activity"/>
    <property type="evidence" value="ECO:0007669"/>
    <property type="project" value="UniProtKB-ARBA"/>
</dbReference>
<dbReference type="EMBL" id="JQJD01000010">
    <property type="protein sequence ID" value="KGN82460.1"/>
    <property type="molecule type" value="Genomic_DNA"/>
</dbReference>
<evidence type="ECO:0000256" key="3">
    <source>
        <dbReference type="ARBA" id="ARBA00012884"/>
    </source>
</evidence>
<evidence type="ECO:0000256" key="4">
    <source>
        <dbReference type="ARBA" id="ARBA00023002"/>
    </source>
</evidence>
<keyword evidence="6" id="KW-0642">Proline metabolism</keyword>
<dbReference type="RefSeq" id="WP_036850735.1">
    <property type="nucleotide sequence ID" value="NZ_CALTZT010000094.1"/>
</dbReference>
<dbReference type="InterPro" id="IPR015590">
    <property type="entry name" value="Aldehyde_DH_dom"/>
</dbReference>
<protein>
    <recommendedName>
        <fullName evidence="7">L-glutamate gamma-semialdehyde dehydrogenase</fullName>
        <ecNumber evidence="3">1.2.1.88</ecNumber>
    </recommendedName>
    <alternativeName>
        <fullName evidence="7">L-glutamate gamma-semialdehyde dehydrogenase</fullName>
    </alternativeName>
</protein>
<evidence type="ECO:0000256" key="1">
    <source>
        <dbReference type="ARBA" id="ARBA00004786"/>
    </source>
</evidence>
<dbReference type="GO" id="GO:0009898">
    <property type="term" value="C:cytoplasmic side of plasma membrane"/>
    <property type="evidence" value="ECO:0007669"/>
    <property type="project" value="TreeGrafter"/>
</dbReference>
<dbReference type="InterPro" id="IPR016163">
    <property type="entry name" value="Ald_DH_C"/>
</dbReference>
<evidence type="ECO:0000256" key="7">
    <source>
        <dbReference type="ARBA" id="ARBA00032259"/>
    </source>
</evidence>
<dbReference type="PANTHER" id="PTHR42862:SF1">
    <property type="entry name" value="DELTA-1-PYRROLINE-5-CARBOXYLATE DEHYDROGENASE 2, ISOFORM A-RELATED"/>
    <property type="match status" value="1"/>
</dbReference>
<gene>
    <name evidence="10" type="ORF">HQ35_02575</name>
</gene>
<evidence type="ECO:0000259" key="9">
    <source>
        <dbReference type="Pfam" id="PF00171"/>
    </source>
</evidence>
<dbReference type="InterPro" id="IPR050485">
    <property type="entry name" value="Proline_metab_enzyme"/>
</dbReference>
<dbReference type="Gene3D" id="3.40.605.10">
    <property type="entry name" value="Aldehyde Dehydrogenase, Chain A, domain 1"/>
    <property type="match status" value="1"/>
</dbReference>
<evidence type="ECO:0000313" key="10">
    <source>
        <dbReference type="EMBL" id="KGN82460.1"/>
    </source>
</evidence>
<dbReference type="GO" id="GO:0010133">
    <property type="term" value="P:L-proline catabolic process to L-glutamate"/>
    <property type="evidence" value="ECO:0007669"/>
    <property type="project" value="UniProtKB-UniPathway"/>
</dbReference>
<dbReference type="FunFam" id="3.40.309.10:FF:000005">
    <property type="entry name" value="1-pyrroline-5-carboxylate dehydrogenase 1"/>
    <property type="match status" value="1"/>
</dbReference>
<dbReference type="EC" id="1.2.1.88" evidence="3"/>
<dbReference type="OrthoDB" id="9762913at2"/>
<dbReference type="eggNOG" id="COG1012">
    <property type="taxonomic scope" value="Bacteria"/>
</dbReference>
<dbReference type="InterPro" id="IPR016160">
    <property type="entry name" value="Ald_DH_CS_CYS"/>
</dbReference>
<keyword evidence="5" id="KW-0520">NAD</keyword>
<dbReference type="FunFam" id="3.40.605.10:FF:000006">
    <property type="entry name" value="1-pyrroline-5-carboxylate dehydrogenase"/>
    <property type="match status" value="1"/>
</dbReference>
<keyword evidence="4" id="KW-0560">Oxidoreductase</keyword>
<evidence type="ECO:0000313" key="11">
    <source>
        <dbReference type="Proteomes" id="UP000030125"/>
    </source>
</evidence>
<dbReference type="AlphaFoldDB" id="A0A0A2EY73"/>
<name>A0A0A2EY73_PORCN</name>
<dbReference type="Gene3D" id="3.40.309.10">
    <property type="entry name" value="Aldehyde Dehydrogenase, Chain A, domain 2"/>
    <property type="match status" value="1"/>
</dbReference>
<evidence type="ECO:0000256" key="5">
    <source>
        <dbReference type="ARBA" id="ARBA00023027"/>
    </source>
</evidence>
<comment type="catalytic activity">
    <reaction evidence="8">
        <text>L-glutamate 5-semialdehyde + NAD(+) + H2O = L-glutamate + NADH + 2 H(+)</text>
        <dbReference type="Rhea" id="RHEA:30235"/>
        <dbReference type="ChEBI" id="CHEBI:15377"/>
        <dbReference type="ChEBI" id="CHEBI:15378"/>
        <dbReference type="ChEBI" id="CHEBI:29985"/>
        <dbReference type="ChEBI" id="CHEBI:57540"/>
        <dbReference type="ChEBI" id="CHEBI:57945"/>
        <dbReference type="ChEBI" id="CHEBI:58066"/>
        <dbReference type="EC" id="1.2.1.88"/>
    </reaction>
</comment>
<keyword evidence="11" id="KW-1185">Reference proteome</keyword>
<proteinExistence type="inferred from homology"/>
<evidence type="ECO:0000256" key="8">
    <source>
        <dbReference type="ARBA" id="ARBA00048142"/>
    </source>
</evidence>
<dbReference type="InterPro" id="IPR016162">
    <property type="entry name" value="Ald_DH_N"/>
</dbReference>
<comment type="caution">
    <text evidence="10">The sequence shown here is derived from an EMBL/GenBank/DDBJ whole genome shotgun (WGS) entry which is preliminary data.</text>
</comment>
<comment type="pathway">
    <text evidence="1">Amino-acid degradation; L-proline degradation into L-glutamate; L-glutamate from L-proline: step 2/2.</text>
</comment>
<dbReference type="Pfam" id="PF00171">
    <property type="entry name" value="Aldedh"/>
    <property type="match status" value="1"/>
</dbReference>
<accession>A0A0A2EY73</accession>
<evidence type="ECO:0000256" key="2">
    <source>
        <dbReference type="ARBA" id="ARBA00009986"/>
    </source>
</evidence>
<dbReference type="PROSITE" id="PS00070">
    <property type="entry name" value="ALDEHYDE_DEHYDR_CYS"/>
    <property type="match status" value="1"/>
</dbReference>
<dbReference type="SUPFAM" id="SSF53720">
    <property type="entry name" value="ALDH-like"/>
    <property type="match status" value="1"/>
</dbReference>
<comment type="similarity">
    <text evidence="2">Belongs to the aldehyde dehydrogenase family.</text>
</comment>
<dbReference type="Proteomes" id="UP000030125">
    <property type="component" value="Unassembled WGS sequence"/>
</dbReference>
<sequence>MDNILYAFERPVNEPVKTYAPGTKERELLKASVSKWETQEIEIPLIIDGKEVRTGDVGKVVMPHNHKKVIATYHKAGPKEVKAAIKAANKAHKEWSKMPWLERASIMMRLAELCAVKYRYDLNASVMVGQSKNPMQAEIDAPCEMIDFLRFSAYYAGKIYAEQPLSEQGVFNRLEYRPLEGFVFTLTPFNFTSIAANLNLAPAMMGNTCVWKPSTTSLHSNYFLMKLFEEAGLPAGVVNFVPGQGSVIGKEILADPSLAGFHFTGSTGTFNALWQGIGNNISNYRCYPKIVGETGGKNFVLAHPSADPREVAVALARGAFEYQGQKCSAASRAYLPKSLWKEIKGLLEEMLSSMKMGDVNDFSNFINAVIDEASFDNIKSFIDHAKKASDAKVVIGGKCDKSVGYFVQPTVIETTNPTYKSMVEEIFGPVLTVYVYEDNEFAKVLKLVDTSTAYGLTGSIFSRDRYAITEVMDALRYSAGNFYINDKPTGAVVGQQPFGGSRASGTNDKAGGPLNLLRWVNPRNIKETFLSPTEYTYPFVMPE</sequence>
<dbReference type="GO" id="GO:0003842">
    <property type="term" value="F:L-glutamate gamma-semialdehyde dehydrogenase activity"/>
    <property type="evidence" value="ECO:0007669"/>
    <property type="project" value="UniProtKB-EC"/>
</dbReference>
<dbReference type="InterPro" id="IPR016161">
    <property type="entry name" value="Ald_DH/histidinol_DH"/>
</dbReference>
<dbReference type="PANTHER" id="PTHR42862">
    <property type="entry name" value="DELTA-1-PYRROLINE-5-CARBOXYLATE DEHYDROGENASE 1, ISOFORM A-RELATED"/>
    <property type="match status" value="1"/>
</dbReference>
<evidence type="ECO:0000256" key="6">
    <source>
        <dbReference type="ARBA" id="ARBA00023062"/>
    </source>
</evidence>